<dbReference type="EMBL" id="LRTT01000001">
    <property type="protein sequence ID" value="RFD77783.1"/>
    <property type="molecule type" value="Genomic_DNA"/>
</dbReference>
<evidence type="ECO:0000256" key="1">
    <source>
        <dbReference type="SAM" id="Phobius"/>
    </source>
</evidence>
<proteinExistence type="predicted"/>
<keyword evidence="1" id="KW-0812">Transmembrane</keyword>
<feature type="transmembrane region" description="Helical" evidence="1">
    <location>
        <begin position="48"/>
        <end position="67"/>
    </location>
</feature>
<dbReference type="Proteomes" id="UP000258533">
    <property type="component" value="Unassembled WGS sequence"/>
</dbReference>
<evidence type="ECO:0000313" key="3">
    <source>
        <dbReference type="Proteomes" id="UP000258533"/>
    </source>
</evidence>
<accession>A0A3E1IY62</accession>
<sequence length="72" mass="8152">MSKNWEPEKPISQEKYEQANVHQGIFMYHILDEWAKDKVTACKKQAQAMTPIIAISALIAALLAVIISKHKC</sequence>
<keyword evidence="1" id="KW-0472">Membrane</keyword>
<organism evidence="2 3">
    <name type="scientific">Gardnerella vaginalis</name>
    <dbReference type="NCBI Taxonomy" id="2702"/>
    <lineage>
        <taxon>Bacteria</taxon>
        <taxon>Bacillati</taxon>
        <taxon>Actinomycetota</taxon>
        <taxon>Actinomycetes</taxon>
        <taxon>Bifidobacteriales</taxon>
        <taxon>Bifidobacteriaceae</taxon>
        <taxon>Gardnerella</taxon>
    </lineage>
</organism>
<comment type="caution">
    <text evidence="2">The sequence shown here is derived from an EMBL/GenBank/DDBJ whole genome shotgun (WGS) entry which is preliminary data.</text>
</comment>
<dbReference type="AlphaFoldDB" id="A0A3E1IY62"/>
<dbReference type="RefSeq" id="WP_020758115.1">
    <property type="nucleotide sequence ID" value="NZ_JBKFWS010000001.1"/>
</dbReference>
<evidence type="ECO:0000313" key="2">
    <source>
        <dbReference type="EMBL" id="RFD77783.1"/>
    </source>
</evidence>
<name>A0A3E1IY62_GARVA</name>
<gene>
    <name evidence="2" type="ORF">AXE73_04175</name>
</gene>
<keyword evidence="1" id="KW-1133">Transmembrane helix</keyword>
<protein>
    <submittedName>
        <fullName evidence="2">Uncharacterized protein</fullName>
    </submittedName>
</protein>
<reference evidence="2 3" key="1">
    <citation type="submission" date="2016-02" db="EMBL/GenBank/DDBJ databases">
        <title>Gardnerella vaginalis Subgroups Defined by cpn60 Sequencing and Sialidase Activity in Isolates from Canada, Belgium and Kenya.</title>
        <authorList>
            <person name="Schellenberg J."/>
            <person name="Paramel Jayaprakash T."/>
            <person name="Withana Gamage N."/>
            <person name="Patterson M.H."/>
            <person name="Vaneechoutte M."/>
            <person name="Hill J.E."/>
        </authorList>
    </citation>
    <scope>NUCLEOTIDE SEQUENCE [LARGE SCALE GENOMIC DNA]</scope>
    <source>
        <strain evidence="2 3">N144</strain>
    </source>
</reference>